<feature type="signal peptide" evidence="1">
    <location>
        <begin position="1"/>
        <end position="24"/>
    </location>
</feature>
<evidence type="ECO:0000313" key="3">
    <source>
        <dbReference type="Proteomes" id="UP000002316"/>
    </source>
</evidence>
<dbReference type="KEGG" id="tbg:TbgDal_VIII940"/>
<organism evidence="2 3">
    <name type="scientific">Trypanosoma brucei gambiense (strain MHOM/CI/86/DAL972)</name>
    <dbReference type="NCBI Taxonomy" id="679716"/>
    <lineage>
        <taxon>Eukaryota</taxon>
        <taxon>Discoba</taxon>
        <taxon>Euglenozoa</taxon>
        <taxon>Kinetoplastea</taxon>
        <taxon>Metakinetoplastina</taxon>
        <taxon>Trypanosomatida</taxon>
        <taxon>Trypanosomatidae</taxon>
        <taxon>Trypanosoma</taxon>
    </lineage>
</organism>
<name>C9ZUQ7_TRYB9</name>
<accession>C9ZUQ7</accession>
<evidence type="ECO:0008006" key="4">
    <source>
        <dbReference type="Google" id="ProtNLM"/>
    </source>
</evidence>
<evidence type="ECO:0000256" key="1">
    <source>
        <dbReference type="SAM" id="SignalP"/>
    </source>
</evidence>
<feature type="chain" id="PRO_5003005477" description="T. brucei spp.-specific protein" evidence="1">
    <location>
        <begin position="25"/>
        <end position="111"/>
    </location>
</feature>
<dbReference type="RefSeq" id="XP_011775422.1">
    <property type="nucleotide sequence ID" value="XM_011777120.1"/>
</dbReference>
<dbReference type="GeneID" id="23864129"/>
<dbReference type="Proteomes" id="UP000002316">
    <property type="component" value="Chromosome 8"/>
</dbReference>
<reference evidence="3" key="1">
    <citation type="journal article" date="2010" name="PLoS Negl. Trop. Dis.">
        <title>The genome sequence of Trypanosoma brucei gambiense, causative agent of chronic human african trypanosomiasis.</title>
        <authorList>
            <person name="Jackson A.P."/>
            <person name="Sanders M."/>
            <person name="Berry A."/>
            <person name="McQuillan J."/>
            <person name="Aslett M.A."/>
            <person name="Quail M.A."/>
            <person name="Chukualim B."/>
            <person name="Capewell P."/>
            <person name="MacLeod A."/>
            <person name="Melville S.E."/>
            <person name="Gibson W."/>
            <person name="Barry J.D."/>
            <person name="Berriman M."/>
            <person name="Hertz-Fowler C."/>
        </authorList>
    </citation>
    <scope>NUCLEOTIDE SEQUENCE [LARGE SCALE GENOMIC DNA]</scope>
    <source>
        <strain evidence="3">MHOM/CI/86/DAL972</strain>
    </source>
</reference>
<protein>
    <recommendedName>
        <fullName evidence="4">T. brucei spp.-specific protein</fullName>
    </recommendedName>
</protein>
<dbReference type="AlphaFoldDB" id="C9ZUQ7"/>
<dbReference type="EMBL" id="FN554971">
    <property type="protein sequence ID" value="CBH13145.1"/>
    <property type="molecule type" value="Genomic_DNA"/>
</dbReference>
<keyword evidence="1" id="KW-0732">Signal</keyword>
<proteinExistence type="predicted"/>
<gene>
    <name evidence="2" type="ORF">TbgDal_VIII940</name>
</gene>
<evidence type="ECO:0000313" key="2">
    <source>
        <dbReference type="EMBL" id="CBH13145.1"/>
    </source>
</evidence>
<sequence length="111" mass="12570">MRCCYPRHFCRTLLIVCCAYQTRPLTSECPPIGARGWHFIKGLQDLKPRRPKGGERISRDHDAVRLETCNSGGSMPKSCSAMPFLTDRDVTEHETAAAARSVWRIITPPHF</sequence>